<dbReference type="InterPro" id="IPR046335">
    <property type="entry name" value="LacI/GalR-like_sensor"/>
</dbReference>
<evidence type="ECO:0000259" key="4">
    <source>
        <dbReference type="PROSITE" id="PS50932"/>
    </source>
</evidence>
<evidence type="ECO:0000313" key="6">
    <source>
        <dbReference type="Proteomes" id="UP000295511"/>
    </source>
</evidence>
<dbReference type="GO" id="GO:0003700">
    <property type="term" value="F:DNA-binding transcription factor activity"/>
    <property type="evidence" value="ECO:0007669"/>
    <property type="project" value="TreeGrafter"/>
</dbReference>
<dbReference type="InterPro" id="IPR028082">
    <property type="entry name" value="Peripla_BP_I"/>
</dbReference>
<dbReference type="Gene3D" id="3.40.50.2300">
    <property type="match status" value="2"/>
</dbReference>
<dbReference type="Gene3D" id="1.10.260.40">
    <property type="entry name" value="lambda repressor-like DNA-binding domains"/>
    <property type="match status" value="1"/>
</dbReference>
<dbReference type="SUPFAM" id="SSF53822">
    <property type="entry name" value="Periplasmic binding protein-like I"/>
    <property type="match status" value="1"/>
</dbReference>
<gene>
    <name evidence="5" type="ORF">E1809_25070</name>
</gene>
<feature type="domain" description="HTH lacI-type" evidence="4">
    <location>
        <begin position="9"/>
        <end position="63"/>
    </location>
</feature>
<dbReference type="SMART" id="SM00354">
    <property type="entry name" value="HTH_LACI"/>
    <property type="match status" value="1"/>
</dbReference>
<keyword evidence="2" id="KW-0238">DNA-binding</keyword>
<comment type="caution">
    <text evidence="5">The sequence shown here is derived from an EMBL/GenBank/DDBJ whole genome shotgun (WGS) entry which is preliminary data.</text>
</comment>
<evidence type="ECO:0000256" key="2">
    <source>
        <dbReference type="ARBA" id="ARBA00023125"/>
    </source>
</evidence>
<proteinExistence type="predicted"/>
<keyword evidence="3" id="KW-0804">Transcription</keyword>
<dbReference type="InterPro" id="IPR000843">
    <property type="entry name" value="HTH_LacI"/>
</dbReference>
<dbReference type="AlphaFoldDB" id="A0A4R5K5L6"/>
<dbReference type="PANTHER" id="PTHR30146:SF109">
    <property type="entry name" value="HTH-TYPE TRANSCRIPTIONAL REGULATOR GALS"/>
    <property type="match status" value="1"/>
</dbReference>
<dbReference type="GO" id="GO:0000976">
    <property type="term" value="F:transcription cis-regulatory region binding"/>
    <property type="evidence" value="ECO:0007669"/>
    <property type="project" value="TreeGrafter"/>
</dbReference>
<dbReference type="SUPFAM" id="SSF47413">
    <property type="entry name" value="lambda repressor-like DNA-binding domains"/>
    <property type="match status" value="1"/>
</dbReference>
<organism evidence="5 6">
    <name type="scientific">Arthrobacter terricola</name>
    <dbReference type="NCBI Taxonomy" id="2547396"/>
    <lineage>
        <taxon>Bacteria</taxon>
        <taxon>Bacillati</taxon>
        <taxon>Actinomycetota</taxon>
        <taxon>Actinomycetes</taxon>
        <taxon>Micrococcales</taxon>
        <taxon>Micrococcaceae</taxon>
        <taxon>Arthrobacter</taxon>
    </lineage>
</organism>
<keyword evidence="6" id="KW-1185">Reference proteome</keyword>
<dbReference type="CDD" id="cd01392">
    <property type="entry name" value="HTH_LacI"/>
    <property type="match status" value="1"/>
</dbReference>
<dbReference type="InterPro" id="IPR010982">
    <property type="entry name" value="Lambda_DNA-bd_dom_sf"/>
</dbReference>
<dbReference type="OrthoDB" id="3467214at2"/>
<name>A0A4R5K5L6_9MICC</name>
<evidence type="ECO:0000256" key="3">
    <source>
        <dbReference type="ARBA" id="ARBA00023163"/>
    </source>
</evidence>
<dbReference type="CDD" id="cd06267">
    <property type="entry name" value="PBP1_LacI_sugar_binding-like"/>
    <property type="match status" value="1"/>
</dbReference>
<dbReference type="Pfam" id="PF13377">
    <property type="entry name" value="Peripla_BP_3"/>
    <property type="match status" value="1"/>
</dbReference>
<evidence type="ECO:0000256" key="1">
    <source>
        <dbReference type="ARBA" id="ARBA00023015"/>
    </source>
</evidence>
<reference evidence="5 6" key="1">
    <citation type="submission" date="2019-03" db="EMBL/GenBank/DDBJ databases">
        <title>Whole genome sequence of Arthrobacter sp JH1-1.</title>
        <authorList>
            <person name="Trinh H.N."/>
        </authorList>
    </citation>
    <scope>NUCLEOTIDE SEQUENCE [LARGE SCALE GENOMIC DNA]</scope>
    <source>
        <strain evidence="5 6">JH1-1</strain>
    </source>
</reference>
<dbReference type="EMBL" id="SMRU01000054">
    <property type="protein sequence ID" value="TDF87347.1"/>
    <property type="molecule type" value="Genomic_DNA"/>
</dbReference>
<dbReference type="RefSeq" id="WP_133206957.1">
    <property type="nucleotide sequence ID" value="NZ_SMRU01000054.1"/>
</dbReference>
<accession>A0A4R5K5L6</accession>
<dbReference type="Pfam" id="PF00356">
    <property type="entry name" value="LacI"/>
    <property type="match status" value="1"/>
</dbReference>
<dbReference type="Proteomes" id="UP000295511">
    <property type="component" value="Unassembled WGS sequence"/>
</dbReference>
<dbReference type="PROSITE" id="PS50932">
    <property type="entry name" value="HTH_LACI_2"/>
    <property type="match status" value="1"/>
</dbReference>
<evidence type="ECO:0000313" key="5">
    <source>
        <dbReference type="EMBL" id="TDF87347.1"/>
    </source>
</evidence>
<dbReference type="PANTHER" id="PTHR30146">
    <property type="entry name" value="LACI-RELATED TRANSCRIPTIONAL REPRESSOR"/>
    <property type="match status" value="1"/>
</dbReference>
<sequence length="335" mass="36371">MKTTRARSITQEDVAREVGVSRTLVSFAFRGAPGVSDETKQAIFDAAKLLGYSHNAAAADLARKQPATVGLFLLDLSNEVYVDVFSGVREAISPMKKRLILSVSHSRGSIDEGSLSSLIEARVGVIIAATLLEPDSQVQELSRTVPLISVTRRVEGVDSVYSNNVAGARAAVEHLLRLGHTRIAHVTGPIHQGHEDRRLTYEEVIHKAGLVPQVVYAQDYTQEAARQAADQLFGALDRPTAVFAHNDEMALGVREIAFVHGLEVPRDLSLVGYDDSRIAKLHGIDLTSVDLHALELGRTAGITALERLAKPDFPVIDRKLEPRLMVRSSTAAPAR</sequence>
<keyword evidence="1" id="KW-0805">Transcription regulation</keyword>
<protein>
    <submittedName>
        <fullName evidence="5">LacI family transcriptional regulator</fullName>
    </submittedName>
</protein>